<keyword evidence="8" id="KW-0238">DNA-binding</keyword>
<dbReference type="InterPro" id="IPR022637">
    <property type="entry name" value="DNA_polIII_beta_cen"/>
</dbReference>
<sequence>MKFRVERELLSEALSGGARVASNRNNAMPALSGVQFGVKGDVLVLTSTDNDLSVRFALTVAGLQDGVAVVSAKLISDIVRSMPEEKVTVDAQGDEITVSAGTAEFKIHLFAASDFPNIVTAGTQSVTISAKVFAESLNQVVRAASSDMQRLALTGVLMVAEPDSVCLVATDSYRLAVRELPGATMLGHGAEIVVPGRALDELERLIGDAETMTMALGENRATFEVGSATLTTTLLNVEFPKYKQLISASYPNKATTAREPFLEAVRRLRILARETTPVRLEMLKDSIRLSVVTQDLGQGVEELEAKLDGNEITVGFNSQYLLDGIDAISGDEITIESTDPVKPAVLRGVGDKNYLYLVMPQRLTT</sequence>
<comment type="similarity">
    <text evidence="2">Belongs to the beta sliding clamp family.</text>
</comment>
<accession>A0A6J6G5D1</accession>
<dbReference type="GO" id="GO:0006271">
    <property type="term" value="P:DNA strand elongation involved in DNA replication"/>
    <property type="evidence" value="ECO:0007669"/>
    <property type="project" value="TreeGrafter"/>
</dbReference>
<comment type="subcellular location">
    <subcellularLocation>
        <location evidence="1">Cytoplasm</location>
    </subcellularLocation>
</comment>
<dbReference type="Pfam" id="PF02768">
    <property type="entry name" value="DNA_pol3_beta_3"/>
    <property type="match status" value="1"/>
</dbReference>
<feature type="domain" description="DNA polymerase III beta sliding clamp central" evidence="10">
    <location>
        <begin position="128"/>
        <end position="241"/>
    </location>
</feature>
<evidence type="ECO:0000256" key="6">
    <source>
        <dbReference type="ARBA" id="ARBA00022705"/>
    </source>
</evidence>
<dbReference type="SUPFAM" id="SSF55979">
    <property type="entry name" value="DNA clamp"/>
    <property type="match status" value="3"/>
</dbReference>
<dbReference type="NCBIfam" id="TIGR00663">
    <property type="entry name" value="dnan"/>
    <property type="match status" value="1"/>
</dbReference>
<dbReference type="GO" id="GO:0003677">
    <property type="term" value="F:DNA binding"/>
    <property type="evidence" value="ECO:0007669"/>
    <property type="project" value="UniProtKB-KW"/>
</dbReference>
<proteinExistence type="inferred from homology"/>
<dbReference type="Gene3D" id="3.10.150.10">
    <property type="entry name" value="DNA Polymerase III, subunit A, domain 2"/>
    <property type="match status" value="1"/>
</dbReference>
<gene>
    <name evidence="12" type="ORF">UFOPK1826_00239</name>
</gene>
<dbReference type="PANTHER" id="PTHR30478">
    <property type="entry name" value="DNA POLYMERASE III SUBUNIT BETA"/>
    <property type="match status" value="1"/>
</dbReference>
<dbReference type="PIRSF" id="PIRSF000804">
    <property type="entry name" value="DNA_pol_III_b"/>
    <property type="match status" value="1"/>
</dbReference>
<evidence type="ECO:0000256" key="3">
    <source>
        <dbReference type="ARBA" id="ARBA00022490"/>
    </source>
</evidence>
<reference evidence="12" key="1">
    <citation type="submission" date="2020-05" db="EMBL/GenBank/DDBJ databases">
        <authorList>
            <person name="Chiriac C."/>
            <person name="Salcher M."/>
            <person name="Ghai R."/>
            <person name="Kavagutti S V."/>
        </authorList>
    </citation>
    <scope>NUCLEOTIDE SEQUENCE</scope>
</reference>
<keyword evidence="6" id="KW-0235">DNA replication</keyword>
<name>A0A6J6G5D1_9ZZZZ</name>
<feature type="domain" description="DNA polymerase III beta sliding clamp C-terminal" evidence="11">
    <location>
        <begin position="244"/>
        <end position="362"/>
    </location>
</feature>
<evidence type="ECO:0000259" key="10">
    <source>
        <dbReference type="Pfam" id="PF02767"/>
    </source>
</evidence>
<keyword evidence="4" id="KW-0808">Transferase</keyword>
<dbReference type="PANTHER" id="PTHR30478:SF0">
    <property type="entry name" value="BETA SLIDING CLAMP"/>
    <property type="match status" value="1"/>
</dbReference>
<feature type="domain" description="DNA polymerase III beta sliding clamp N-terminal" evidence="9">
    <location>
        <begin position="1"/>
        <end position="118"/>
    </location>
</feature>
<dbReference type="CDD" id="cd00140">
    <property type="entry name" value="beta_clamp"/>
    <property type="match status" value="1"/>
</dbReference>
<dbReference type="Pfam" id="PF00712">
    <property type="entry name" value="DNA_pol3_beta"/>
    <property type="match status" value="1"/>
</dbReference>
<dbReference type="GO" id="GO:0005737">
    <property type="term" value="C:cytoplasm"/>
    <property type="evidence" value="ECO:0007669"/>
    <property type="project" value="UniProtKB-SubCell"/>
</dbReference>
<dbReference type="InterPro" id="IPR022634">
    <property type="entry name" value="DNA_polIII_beta_N"/>
</dbReference>
<evidence type="ECO:0000259" key="11">
    <source>
        <dbReference type="Pfam" id="PF02768"/>
    </source>
</evidence>
<protein>
    <submittedName>
        <fullName evidence="12">Unannotated protein</fullName>
    </submittedName>
</protein>
<evidence type="ECO:0000313" key="12">
    <source>
        <dbReference type="EMBL" id="CAB4594384.1"/>
    </source>
</evidence>
<dbReference type="InterPro" id="IPR022635">
    <property type="entry name" value="DNA_polIII_beta_C"/>
</dbReference>
<evidence type="ECO:0000256" key="1">
    <source>
        <dbReference type="ARBA" id="ARBA00004496"/>
    </source>
</evidence>
<evidence type="ECO:0000256" key="2">
    <source>
        <dbReference type="ARBA" id="ARBA00010752"/>
    </source>
</evidence>
<evidence type="ECO:0000256" key="7">
    <source>
        <dbReference type="ARBA" id="ARBA00022932"/>
    </source>
</evidence>
<dbReference type="Pfam" id="PF02767">
    <property type="entry name" value="DNA_pol3_beta_2"/>
    <property type="match status" value="1"/>
</dbReference>
<evidence type="ECO:0000259" key="9">
    <source>
        <dbReference type="Pfam" id="PF00712"/>
    </source>
</evidence>
<dbReference type="Gene3D" id="3.70.10.10">
    <property type="match status" value="1"/>
</dbReference>
<evidence type="ECO:0000256" key="5">
    <source>
        <dbReference type="ARBA" id="ARBA00022695"/>
    </source>
</evidence>
<keyword evidence="3" id="KW-0963">Cytoplasm</keyword>
<dbReference type="InterPro" id="IPR046938">
    <property type="entry name" value="DNA_clamp_sf"/>
</dbReference>
<keyword evidence="5" id="KW-0548">Nucleotidyltransferase</keyword>
<evidence type="ECO:0000256" key="4">
    <source>
        <dbReference type="ARBA" id="ARBA00022679"/>
    </source>
</evidence>
<dbReference type="EMBL" id="CAEZUN010000019">
    <property type="protein sequence ID" value="CAB4594384.1"/>
    <property type="molecule type" value="Genomic_DNA"/>
</dbReference>
<dbReference type="SMART" id="SM00480">
    <property type="entry name" value="POL3Bc"/>
    <property type="match status" value="1"/>
</dbReference>
<organism evidence="12">
    <name type="scientific">freshwater metagenome</name>
    <dbReference type="NCBI Taxonomy" id="449393"/>
    <lineage>
        <taxon>unclassified sequences</taxon>
        <taxon>metagenomes</taxon>
        <taxon>ecological metagenomes</taxon>
    </lineage>
</organism>
<evidence type="ECO:0000256" key="8">
    <source>
        <dbReference type="ARBA" id="ARBA00023125"/>
    </source>
</evidence>
<dbReference type="AlphaFoldDB" id="A0A6J6G5D1"/>
<dbReference type="InterPro" id="IPR001001">
    <property type="entry name" value="DNA_polIII_beta"/>
</dbReference>
<dbReference type="GO" id="GO:0003887">
    <property type="term" value="F:DNA-directed DNA polymerase activity"/>
    <property type="evidence" value="ECO:0007669"/>
    <property type="project" value="UniProtKB-KW"/>
</dbReference>
<keyword evidence="7" id="KW-0239">DNA-directed DNA polymerase</keyword>
<dbReference type="GO" id="GO:0008408">
    <property type="term" value="F:3'-5' exonuclease activity"/>
    <property type="evidence" value="ECO:0007669"/>
    <property type="project" value="InterPro"/>
</dbReference>
<dbReference type="GO" id="GO:0009360">
    <property type="term" value="C:DNA polymerase III complex"/>
    <property type="evidence" value="ECO:0007669"/>
    <property type="project" value="InterPro"/>
</dbReference>